<keyword evidence="7" id="KW-1185">Reference proteome</keyword>
<reference evidence="6" key="1">
    <citation type="journal article" date="2018" name="DNA Res.">
        <title>Multiple hybrid de novo genome assembly of finger millet, an orphan allotetraploid crop.</title>
        <authorList>
            <person name="Hatakeyama M."/>
            <person name="Aluri S."/>
            <person name="Balachadran M.T."/>
            <person name="Sivarajan S.R."/>
            <person name="Patrignani A."/>
            <person name="Gruter S."/>
            <person name="Poveda L."/>
            <person name="Shimizu-Inatsugi R."/>
            <person name="Baeten J."/>
            <person name="Francoijs K.J."/>
            <person name="Nataraja K.N."/>
            <person name="Reddy Y.A.N."/>
            <person name="Phadnis S."/>
            <person name="Ravikumar R.L."/>
            <person name="Schlapbach R."/>
            <person name="Sreeman S.M."/>
            <person name="Shimizu K.K."/>
        </authorList>
    </citation>
    <scope>NUCLEOTIDE SEQUENCE</scope>
</reference>
<dbReference type="PANTHER" id="PTHR13145">
    <property type="entry name" value="SSM4 PROTEIN"/>
    <property type="match status" value="1"/>
</dbReference>
<gene>
    <name evidence="6" type="primary">ga30996</name>
    <name evidence="6" type="ORF">PR202_ga30996</name>
</gene>
<reference evidence="6" key="2">
    <citation type="submission" date="2021-12" db="EMBL/GenBank/DDBJ databases">
        <title>Resequencing data analysis of finger millet.</title>
        <authorList>
            <person name="Hatakeyama M."/>
            <person name="Aluri S."/>
            <person name="Balachadran M.T."/>
            <person name="Sivarajan S.R."/>
            <person name="Poveda L."/>
            <person name="Shimizu-Inatsugi R."/>
            <person name="Schlapbach R."/>
            <person name="Sreeman S.M."/>
            <person name="Shimizu K.K."/>
        </authorList>
    </citation>
    <scope>NUCLEOTIDE SEQUENCE</scope>
</reference>
<comment type="caution">
    <text evidence="6">The sequence shown here is derived from an EMBL/GenBank/DDBJ whole genome shotgun (WGS) entry which is preliminary data.</text>
</comment>
<protein>
    <recommendedName>
        <fullName evidence="5">RING-CH-type domain-containing protein</fullName>
    </recommendedName>
</protein>
<evidence type="ECO:0000256" key="2">
    <source>
        <dbReference type="ARBA" id="ARBA00022771"/>
    </source>
</evidence>
<dbReference type="Gene3D" id="3.30.40.10">
    <property type="entry name" value="Zinc/RING finger domain, C3HC4 (zinc finger)"/>
    <property type="match status" value="1"/>
</dbReference>
<dbReference type="AlphaFoldDB" id="A0AAV5DQ82"/>
<dbReference type="GO" id="GO:0005789">
    <property type="term" value="C:endoplasmic reticulum membrane"/>
    <property type="evidence" value="ECO:0007669"/>
    <property type="project" value="TreeGrafter"/>
</dbReference>
<accession>A0AAV5DQ82</accession>
<dbReference type="GO" id="GO:0008270">
    <property type="term" value="F:zinc ion binding"/>
    <property type="evidence" value="ECO:0007669"/>
    <property type="project" value="UniProtKB-KW"/>
</dbReference>
<feature type="transmembrane region" description="Helical" evidence="4">
    <location>
        <begin position="208"/>
        <end position="235"/>
    </location>
</feature>
<evidence type="ECO:0000256" key="3">
    <source>
        <dbReference type="ARBA" id="ARBA00022833"/>
    </source>
</evidence>
<dbReference type="SUPFAM" id="SSF57850">
    <property type="entry name" value="RING/U-box"/>
    <property type="match status" value="1"/>
</dbReference>
<evidence type="ECO:0000256" key="1">
    <source>
        <dbReference type="ARBA" id="ARBA00022723"/>
    </source>
</evidence>
<feature type="transmembrane region" description="Helical" evidence="4">
    <location>
        <begin position="445"/>
        <end position="467"/>
    </location>
</feature>
<dbReference type="InterPro" id="IPR011016">
    <property type="entry name" value="Znf_RING-CH"/>
</dbReference>
<evidence type="ECO:0000313" key="7">
    <source>
        <dbReference type="Proteomes" id="UP001054889"/>
    </source>
</evidence>
<feature type="transmembrane region" description="Helical" evidence="4">
    <location>
        <begin position="256"/>
        <end position="276"/>
    </location>
</feature>
<evidence type="ECO:0000259" key="5">
    <source>
        <dbReference type="PROSITE" id="PS51292"/>
    </source>
</evidence>
<keyword evidence="1" id="KW-0479">Metal-binding</keyword>
<feature type="transmembrane region" description="Helical" evidence="4">
    <location>
        <begin position="385"/>
        <end position="405"/>
    </location>
</feature>
<keyword evidence="3" id="KW-0862">Zinc</keyword>
<keyword evidence="2" id="KW-0863">Zinc-finger</keyword>
<evidence type="ECO:0000256" key="4">
    <source>
        <dbReference type="SAM" id="Phobius"/>
    </source>
</evidence>
<feature type="domain" description="RING-CH-type" evidence="5">
    <location>
        <begin position="17"/>
        <end position="80"/>
    </location>
</feature>
<name>A0AAV5DQ82_ELECO</name>
<dbReference type="Proteomes" id="UP001054889">
    <property type="component" value="Unassembled WGS sequence"/>
</dbReference>
<proteinExistence type="predicted"/>
<feature type="transmembrane region" description="Helical" evidence="4">
    <location>
        <begin position="328"/>
        <end position="353"/>
    </location>
</feature>
<keyword evidence="4" id="KW-0812">Transmembrane</keyword>
<dbReference type="Pfam" id="PF12906">
    <property type="entry name" value="RINGv"/>
    <property type="match status" value="1"/>
</dbReference>
<keyword evidence="4" id="KW-0472">Membrane</keyword>
<dbReference type="CDD" id="cd16702">
    <property type="entry name" value="RING_CH-C4HC3_MARCH6"/>
    <property type="match status" value="1"/>
</dbReference>
<feature type="transmembrane region" description="Helical" evidence="4">
    <location>
        <begin position="288"/>
        <end position="308"/>
    </location>
</feature>
<dbReference type="InterPro" id="IPR013083">
    <property type="entry name" value="Znf_RING/FYVE/PHD"/>
</dbReference>
<dbReference type="EMBL" id="BQKI01000023">
    <property type="protein sequence ID" value="GJN12693.1"/>
    <property type="molecule type" value="Genomic_DNA"/>
</dbReference>
<dbReference type="GO" id="GO:0036503">
    <property type="term" value="P:ERAD pathway"/>
    <property type="evidence" value="ECO:0007669"/>
    <property type="project" value="TreeGrafter"/>
</dbReference>
<evidence type="ECO:0000313" key="6">
    <source>
        <dbReference type="EMBL" id="GJN12693.1"/>
    </source>
</evidence>
<sequence>MADAAMAPSDPSGGAEEAEAEEDTCRICHLPAEAERPLRHPCACRGTIRFVHDDCLLRWLATRRTSPSRCEVCKHIISVAPVYAPNAPARLPLPEFMLGLANKLMGWLFLLLSLLFAICVWEFVTPLTTVWVWRLALSRTFAQMRHLLSLRFSVFPGFHDLSSIAPARIAADALAPFALWIARIEAHLQARFGGLDSLQVLALHTVEAALIVVIGDVVFAFALGFLPFSMGRIVLSCISCFSFGNMDVDRSYASTASILLIGYGLIFSLALLFTGLHTFQQYSRGEHLTIAIFFKVLLNCVHWLFTPFRLLPDIHVIVDRTFTFLTHLILWIISLANSSLNLTLILVICPLFFGWSLDISTSKLFGVTIPQKLKLLFGSSYASNALHWVVGCICLKLWPLLSSFLRSVPSLRASFPFVHSAGGQINISSIGKPFYKFYFMMLPDLLYNIIYVAMFILLPVEVVFLLVPTVFPLDVT</sequence>
<dbReference type="SMART" id="SM00744">
    <property type="entry name" value="RINGv"/>
    <property type="match status" value="1"/>
</dbReference>
<dbReference type="PROSITE" id="PS51292">
    <property type="entry name" value="ZF_RING_CH"/>
    <property type="match status" value="1"/>
</dbReference>
<feature type="transmembrane region" description="Helical" evidence="4">
    <location>
        <begin position="104"/>
        <end position="124"/>
    </location>
</feature>
<keyword evidence="4" id="KW-1133">Transmembrane helix</keyword>
<organism evidence="6 7">
    <name type="scientific">Eleusine coracana subsp. coracana</name>
    <dbReference type="NCBI Taxonomy" id="191504"/>
    <lineage>
        <taxon>Eukaryota</taxon>
        <taxon>Viridiplantae</taxon>
        <taxon>Streptophyta</taxon>
        <taxon>Embryophyta</taxon>
        <taxon>Tracheophyta</taxon>
        <taxon>Spermatophyta</taxon>
        <taxon>Magnoliopsida</taxon>
        <taxon>Liliopsida</taxon>
        <taxon>Poales</taxon>
        <taxon>Poaceae</taxon>
        <taxon>PACMAD clade</taxon>
        <taxon>Chloridoideae</taxon>
        <taxon>Cynodonteae</taxon>
        <taxon>Eleusininae</taxon>
        <taxon>Eleusine</taxon>
    </lineage>
</organism>
<dbReference type="PANTHER" id="PTHR13145:SF2">
    <property type="entry name" value="RING-CH-TYPE DOMAIN-CONTAINING PROTEIN"/>
    <property type="match status" value="1"/>
</dbReference>